<evidence type="ECO:0000256" key="1">
    <source>
        <dbReference type="SAM" id="MobiDB-lite"/>
    </source>
</evidence>
<gene>
    <name evidence="2" type="ORF">S06H3_55672</name>
</gene>
<evidence type="ECO:0000313" key="2">
    <source>
        <dbReference type="EMBL" id="GAI58606.1"/>
    </source>
</evidence>
<feature type="compositionally biased region" description="Basic and acidic residues" evidence="1">
    <location>
        <begin position="26"/>
        <end position="36"/>
    </location>
</feature>
<feature type="region of interest" description="Disordered" evidence="1">
    <location>
        <begin position="16"/>
        <end position="36"/>
    </location>
</feature>
<reference evidence="2" key="1">
    <citation type="journal article" date="2014" name="Front. Microbiol.">
        <title>High frequency of phylogenetically diverse reductive dehalogenase-homologous genes in deep subseafloor sedimentary metagenomes.</title>
        <authorList>
            <person name="Kawai M."/>
            <person name="Futagami T."/>
            <person name="Toyoda A."/>
            <person name="Takaki Y."/>
            <person name="Nishi S."/>
            <person name="Hori S."/>
            <person name="Arai W."/>
            <person name="Tsubouchi T."/>
            <person name="Morono Y."/>
            <person name="Uchiyama I."/>
            <person name="Ito T."/>
            <person name="Fujiyama A."/>
            <person name="Inagaki F."/>
            <person name="Takami H."/>
        </authorList>
    </citation>
    <scope>NUCLEOTIDE SEQUENCE</scope>
    <source>
        <strain evidence="2">Expedition CK06-06</strain>
    </source>
</reference>
<dbReference type="AlphaFoldDB" id="X1QUX9"/>
<comment type="caution">
    <text evidence="2">The sequence shown here is derived from an EMBL/GenBank/DDBJ whole genome shotgun (WGS) entry which is preliminary data.</text>
</comment>
<protein>
    <submittedName>
        <fullName evidence="2">Uncharacterized protein</fullName>
    </submittedName>
</protein>
<sequence length="36" mass="3961">NHMDTALQIKTKPHCFPAEQGVDESGDGKGKESQYN</sequence>
<proteinExistence type="predicted"/>
<name>X1QUX9_9ZZZZ</name>
<feature type="non-terminal residue" evidence="2">
    <location>
        <position position="1"/>
    </location>
</feature>
<dbReference type="EMBL" id="BARV01035713">
    <property type="protein sequence ID" value="GAI58606.1"/>
    <property type="molecule type" value="Genomic_DNA"/>
</dbReference>
<accession>X1QUX9</accession>
<organism evidence="2">
    <name type="scientific">marine sediment metagenome</name>
    <dbReference type="NCBI Taxonomy" id="412755"/>
    <lineage>
        <taxon>unclassified sequences</taxon>
        <taxon>metagenomes</taxon>
        <taxon>ecological metagenomes</taxon>
    </lineage>
</organism>